<dbReference type="AlphaFoldDB" id="A0A853I8U3"/>
<proteinExistence type="predicted"/>
<dbReference type="SUPFAM" id="SSF53850">
    <property type="entry name" value="Periplasmic binding protein-like II"/>
    <property type="match status" value="1"/>
</dbReference>
<gene>
    <name evidence="1" type="ORF">H0A36_13640</name>
</gene>
<evidence type="ECO:0008006" key="3">
    <source>
        <dbReference type="Google" id="ProtNLM"/>
    </source>
</evidence>
<comment type="caution">
    <text evidence="1">The sequence shown here is derived from an EMBL/GenBank/DDBJ whole genome shotgun (WGS) entry which is preliminary data.</text>
</comment>
<evidence type="ECO:0000313" key="1">
    <source>
        <dbReference type="EMBL" id="NYZ67058.1"/>
    </source>
</evidence>
<reference evidence="1 2" key="1">
    <citation type="submission" date="2020-07" db="EMBL/GenBank/DDBJ databases">
        <title>Endozoicomonas sp. nov., isolated from sediment.</title>
        <authorList>
            <person name="Gu T."/>
        </authorList>
    </citation>
    <scope>NUCLEOTIDE SEQUENCE [LARGE SCALE GENOMIC DNA]</scope>
    <source>
        <strain evidence="1 2">SM1973</strain>
    </source>
</reference>
<dbReference type="EMBL" id="JACCKB010000020">
    <property type="protein sequence ID" value="NYZ67058.1"/>
    <property type="molecule type" value="Genomic_DNA"/>
</dbReference>
<dbReference type="Proteomes" id="UP000569732">
    <property type="component" value="Unassembled WGS sequence"/>
</dbReference>
<sequence length="252" mass="29720">MMIKYLSGLLFIIHSSVILANHEKIYLYTYHNHPPFINEKNKGLSFELEKFLNNDSNGRYQFELQILPRKRLNKKIENNGPWVVIWANPAWFNDKKKIKYRWASMLKDSSSIISRLEKPVEYKGLQSLQGLIFGGMAGHKYVGIDRLVDQGKIKRIDGDHERNNLKVLLKGRIDFTLLPTSTINYLIDEMSVKEKIYIAPEKHTVFYRMFLISKNRKDLEVHLTDINKDNDWLEIARKYGFKDSHRAISYKQ</sequence>
<dbReference type="Gene3D" id="3.40.190.10">
    <property type="entry name" value="Periplasmic binding protein-like II"/>
    <property type="match status" value="2"/>
</dbReference>
<protein>
    <recommendedName>
        <fullName evidence="3">Solute-binding protein family 3/N-terminal domain-containing protein</fullName>
    </recommendedName>
</protein>
<keyword evidence="2" id="KW-1185">Reference proteome</keyword>
<accession>A0A853I8U3</accession>
<organism evidence="1 2">
    <name type="scientific">Spartinivicinus marinus</name>
    <dbReference type="NCBI Taxonomy" id="2994442"/>
    <lineage>
        <taxon>Bacteria</taxon>
        <taxon>Pseudomonadati</taxon>
        <taxon>Pseudomonadota</taxon>
        <taxon>Gammaproteobacteria</taxon>
        <taxon>Oceanospirillales</taxon>
        <taxon>Zooshikellaceae</taxon>
        <taxon>Spartinivicinus</taxon>
    </lineage>
</organism>
<evidence type="ECO:0000313" key="2">
    <source>
        <dbReference type="Proteomes" id="UP000569732"/>
    </source>
</evidence>
<name>A0A853I8U3_9GAMM</name>
<dbReference type="RefSeq" id="WP_180569079.1">
    <property type="nucleotide sequence ID" value="NZ_JACCKB010000020.1"/>
</dbReference>